<evidence type="ECO:0000256" key="3">
    <source>
        <dbReference type="ARBA" id="ARBA00022912"/>
    </source>
</evidence>
<reference evidence="6" key="1">
    <citation type="submission" date="2020-01" db="EMBL/GenBank/DDBJ databases">
        <title>Genome Sequencing of Three Apophysomyces-Like Fungal Strains Confirms a Novel Fungal Genus in the Mucoromycota with divergent Burkholderia-like Endosymbiotic Bacteria.</title>
        <authorList>
            <person name="Stajich J.E."/>
            <person name="Macias A.M."/>
            <person name="Carter-House D."/>
            <person name="Lovett B."/>
            <person name="Kasson L.R."/>
            <person name="Berry K."/>
            <person name="Grigoriev I."/>
            <person name="Chang Y."/>
            <person name="Spatafora J."/>
            <person name="Kasson M.T."/>
        </authorList>
    </citation>
    <scope>NUCLEOTIDE SEQUENCE</scope>
    <source>
        <strain evidence="6">NRRL A-21654</strain>
    </source>
</reference>
<dbReference type="PROSITE" id="PS01032">
    <property type="entry name" value="PPM_1"/>
    <property type="match status" value="1"/>
</dbReference>
<keyword evidence="7" id="KW-1185">Reference proteome</keyword>
<dbReference type="PANTHER" id="PTHR13832:SF589">
    <property type="entry name" value="[PYRUVATE DEHYDROGENASE [ACETYL-TRANSFERRING]]-PHOSPHATASE 2, MITOCHONDRIAL"/>
    <property type="match status" value="1"/>
</dbReference>
<dbReference type="PANTHER" id="PTHR13832">
    <property type="entry name" value="PROTEIN PHOSPHATASE 2C"/>
    <property type="match status" value="1"/>
</dbReference>
<protein>
    <recommendedName>
        <fullName evidence="5">PPM-type phosphatase domain-containing protein</fullName>
    </recommendedName>
</protein>
<dbReference type="AlphaFoldDB" id="A0A8H7BVD5"/>
<dbReference type="GO" id="GO:0046872">
    <property type="term" value="F:metal ion binding"/>
    <property type="evidence" value="ECO:0007669"/>
    <property type="project" value="UniProtKB-KW"/>
</dbReference>
<name>A0A8H7BVD5_9FUNG</name>
<keyword evidence="3 4" id="KW-0904">Protein phosphatase</keyword>
<evidence type="ECO:0000313" key="7">
    <source>
        <dbReference type="Proteomes" id="UP000605846"/>
    </source>
</evidence>
<dbReference type="CDD" id="cd00143">
    <property type="entry name" value="PP2Cc"/>
    <property type="match status" value="1"/>
</dbReference>
<dbReference type="SUPFAM" id="SSF81606">
    <property type="entry name" value="PP2C-like"/>
    <property type="match status" value="1"/>
</dbReference>
<dbReference type="GO" id="GO:0004722">
    <property type="term" value="F:protein serine/threonine phosphatase activity"/>
    <property type="evidence" value="ECO:0007669"/>
    <property type="project" value="InterPro"/>
</dbReference>
<sequence length="368" mass="40874">MAGSLLRLNLTKSKELVGITSSRGTRAQNEDNYSSVTLEIPAGTRARAMKREANRAYFGIFDGHGGPVVSEWLANNLHQRIESMTLDDFPRILSKLRSYGGYFRRFKIPRVLADSVDEGGQCLEHISSSDLSLEQRLMLGFLDADTECLQHLRSEAANVHEAHEGSTGSVAIIEPQDDKPFWESEHYDIVIGHVGDTRILLCDASTGEVVSLTTGDHHPGNASEQERLRKYAGFVTTDSWGDDRILGMLATSRAFGDAKLKKYGVSAEPDVVRYTIDKANPAAFMVLVTDGVSSALSDQEVIDLVKLYNSPNTSTMKIIEVADQLGSEDNITAMVVRLKSWGTRMHDLTKDLREYRLDNSTMSRRQSW</sequence>
<dbReference type="InterPro" id="IPR036457">
    <property type="entry name" value="PPM-type-like_dom_sf"/>
</dbReference>
<dbReference type="InterPro" id="IPR015655">
    <property type="entry name" value="PP2C"/>
</dbReference>
<dbReference type="InterPro" id="IPR000222">
    <property type="entry name" value="PP2C_BS"/>
</dbReference>
<dbReference type="Proteomes" id="UP000605846">
    <property type="component" value="Unassembled WGS sequence"/>
</dbReference>
<gene>
    <name evidence="6" type="ORF">EC973_007179</name>
</gene>
<comment type="caution">
    <text evidence="6">The sequence shown here is derived from an EMBL/GenBank/DDBJ whole genome shotgun (WGS) entry which is preliminary data.</text>
</comment>
<keyword evidence="2 4" id="KW-0378">Hydrolase</keyword>
<evidence type="ECO:0000256" key="1">
    <source>
        <dbReference type="ARBA" id="ARBA00022723"/>
    </source>
</evidence>
<evidence type="ECO:0000256" key="2">
    <source>
        <dbReference type="ARBA" id="ARBA00022801"/>
    </source>
</evidence>
<dbReference type="InterPro" id="IPR001932">
    <property type="entry name" value="PPM-type_phosphatase-like_dom"/>
</dbReference>
<dbReference type="Gene3D" id="3.60.40.10">
    <property type="entry name" value="PPM-type phosphatase domain"/>
    <property type="match status" value="1"/>
</dbReference>
<evidence type="ECO:0000313" key="6">
    <source>
        <dbReference type="EMBL" id="KAF7727721.1"/>
    </source>
</evidence>
<dbReference type="SMART" id="SM00332">
    <property type="entry name" value="PP2Cc"/>
    <property type="match status" value="1"/>
</dbReference>
<organism evidence="6 7">
    <name type="scientific">Apophysomyces ossiformis</name>
    <dbReference type="NCBI Taxonomy" id="679940"/>
    <lineage>
        <taxon>Eukaryota</taxon>
        <taxon>Fungi</taxon>
        <taxon>Fungi incertae sedis</taxon>
        <taxon>Mucoromycota</taxon>
        <taxon>Mucoromycotina</taxon>
        <taxon>Mucoromycetes</taxon>
        <taxon>Mucorales</taxon>
        <taxon>Mucorineae</taxon>
        <taxon>Mucoraceae</taxon>
        <taxon>Apophysomyces</taxon>
    </lineage>
</organism>
<dbReference type="OrthoDB" id="416093at2759"/>
<dbReference type="Pfam" id="PF00481">
    <property type="entry name" value="PP2C"/>
    <property type="match status" value="1"/>
</dbReference>
<evidence type="ECO:0000256" key="4">
    <source>
        <dbReference type="RuleBase" id="RU003465"/>
    </source>
</evidence>
<evidence type="ECO:0000259" key="5">
    <source>
        <dbReference type="PROSITE" id="PS51746"/>
    </source>
</evidence>
<proteinExistence type="inferred from homology"/>
<dbReference type="EMBL" id="JABAYA010000050">
    <property type="protein sequence ID" value="KAF7727721.1"/>
    <property type="molecule type" value="Genomic_DNA"/>
</dbReference>
<comment type="similarity">
    <text evidence="4">Belongs to the PP2C family.</text>
</comment>
<accession>A0A8H7BVD5</accession>
<keyword evidence="1" id="KW-0479">Metal-binding</keyword>
<dbReference type="PROSITE" id="PS51746">
    <property type="entry name" value="PPM_2"/>
    <property type="match status" value="1"/>
</dbReference>
<feature type="domain" description="PPM-type phosphatase" evidence="5">
    <location>
        <begin position="16"/>
        <end position="338"/>
    </location>
</feature>